<sequence>MKTCSKCDLSKPLTEFNRSSRRGYQSRCRACQKTAYQETRARHKRLMKRANATRHEADPIARRLSNAATKARQLGCTVESFTSADLLAHWGSRGIDPTRCYYTGEPLGDGWHIDHMTPLSRGGAHAVWNLVPCTASVNISKHDRTADEYLQVAA</sequence>
<accession>A0A2A2ZEN3</accession>
<dbReference type="CDD" id="cd00085">
    <property type="entry name" value="HNHc"/>
    <property type="match status" value="1"/>
</dbReference>
<dbReference type="AlphaFoldDB" id="A0A2A2ZEN3"/>
<dbReference type="Gene3D" id="1.10.30.50">
    <property type="match status" value="1"/>
</dbReference>
<dbReference type="Proteomes" id="UP000217768">
    <property type="component" value="Unassembled WGS sequence"/>
</dbReference>
<evidence type="ECO:0000313" key="2">
    <source>
        <dbReference type="EMBL" id="PBA24805.1"/>
    </source>
</evidence>
<name>A0A2A2ZEN3_MYCAV</name>
<dbReference type="InterPro" id="IPR003615">
    <property type="entry name" value="HNH_nuc"/>
</dbReference>
<proteinExistence type="predicted"/>
<evidence type="ECO:0000313" key="3">
    <source>
        <dbReference type="Proteomes" id="UP000217768"/>
    </source>
</evidence>
<feature type="domain" description="HNH nuclease" evidence="1">
    <location>
        <begin position="100"/>
        <end position="146"/>
    </location>
</feature>
<gene>
    <name evidence="2" type="ORF">CKJ66_21635</name>
</gene>
<dbReference type="RefSeq" id="WP_033718401.1">
    <property type="nucleotide sequence ID" value="NZ_NSFJ01000003.1"/>
</dbReference>
<reference evidence="2 3" key="1">
    <citation type="submission" date="2017-08" db="EMBL/GenBank/DDBJ databases">
        <title>Phylogenetic analysis of Mycobacterium avium complex whole genomes.</title>
        <authorList>
            <person name="Caverly L.J."/>
            <person name="Spilker T."/>
            <person name="Lipuma J."/>
        </authorList>
    </citation>
    <scope>NUCLEOTIDE SEQUENCE [LARGE SCALE GENOMIC DNA]</scope>
    <source>
        <strain evidence="2 3">FLAC0165</strain>
    </source>
</reference>
<organism evidence="2 3">
    <name type="scientific">Mycobacterium avium</name>
    <dbReference type="NCBI Taxonomy" id="1764"/>
    <lineage>
        <taxon>Bacteria</taxon>
        <taxon>Bacillati</taxon>
        <taxon>Actinomycetota</taxon>
        <taxon>Actinomycetes</taxon>
        <taxon>Mycobacteriales</taxon>
        <taxon>Mycobacteriaceae</taxon>
        <taxon>Mycobacterium</taxon>
        <taxon>Mycobacterium avium complex (MAC)</taxon>
    </lineage>
</organism>
<comment type="caution">
    <text evidence="2">The sequence shown here is derived from an EMBL/GenBank/DDBJ whole genome shotgun (WGS) entry which is preliminary data.</text>
</comment>
<dbReference type="EMBL" id="NSFD01000051">
    <property type="protein sequence ID" value="PBA24805.1"/>
    <property type="molecule type" value="Genomic_DNA"/>
</dbReference>
<dbReference type="Pfam" id="PF13395">
    <property type="entry name" value="HNH_4"/>
    <property type="match status" value="1"/>
</dbReference>
<evidence type="ECO:0000259" key="1">
    <source>
        <dbReference type="Pfam" id="PF13395"/>
    </source>
</evidence>
<protein>
    <recommendedName>
        <fullName evidence="1">HNH nuclease domain-containing protein</fullName>
    </recommendedName>
</protein>